<dbReference type="Proteomes" id="UP000013526">
    <property type="component" value="Unassembled WGS sequence"/>
</dbReference>
<dbReference type="PATRIC" id="fig|1268236.3.peg.902"/>
<protein>
    <submittedName>
        <fullName evidence="3">Drug/metabolite family transporter</fullName>
    </submittedName>
</protein>
<dbReference type="InterPro" id="IPR037185">
    <property type="entry name" value="EmrE-like"/>
</dbReference>
<feature type="transmembrane region" description="Helical" evidence="1">
    <location>
        <begin position="96"/>
        <end position="114"/>
    </location>
</feature>
<keyword evidence="1" id="KW-1133">Transmembrane helix</keyword>
<dbReference type="AlphaFoldDB" id="R1HCV6"/>
<keyword evidence="1" id="KW-0812">Transmembrane</keyword>
<reference evidence="3 4" key="1">
    <citation type="journal article" date="2013" name="Genome Announc.">
        <title>Draft Genome Sequence of Aeromonas molluscorum Strain 848TT, Isolated from Bivalve Molluscs.</title>
        <authorList>
            <person name="Spataro N."/>
            <person name="Farfan M."/>
            <person name="Albarral V."/>
            <person name="Sanglas A."/>
            <person name="Loren J.G."/>
            <person name="Fuste M.C."/>
            <person name="Bosch E."/>
        </authorList>
    </citation>
    <scope>NUCLEOTIDE SEQUENCE [LARGE SCALE GENOMIC DNA]</scope>
    <source>
        <strain evidence="3 4">848</strain>
    </source>
</reference>
<accession>R1HCV6</accession>
<dbReference type="PANTHER" id="PTHR22911:SF103">
    <property type="entry name" value="BLR2811 PROTEIN"/>
    <property type="match status" value="1"/>
</dbReference>
<feature type="transmembrane region" description="Helical" evidence="1">
    <location>
        <begin position="256"/>
        <end position="273"/>
    </location>
</feature>
<name>R1HCV6_9GAMM</name>
<evidence type="ECO:0000313" key="4">
    <source>
        <dbReference type="Proteomes" id="UP000013526"/>
    </source>
</evidence>
<feature type="transmembrane region" description="Helical" evidence="1">
    <location>
        <begin position="69"/>
        <end position="90"/>
    </location>
</feature>
<proteinExistence type="predicted"/>
<dbReference type="SUPFAM" id="SSF103481">
    <property type="entry name" value="Multidrug resistance efflux transporter EmrE"/>
    <property type="match status" value="2"/>
</dbReference>
<comment type="caution">
    <text evidence="3">The sequence shown here is derived from an EMBL/GenBank/DDBJ whole genome shotgun (WGS) entry which is preliminary data.</text>
</comment>
<feature type="transmembrane region" description="Helical" evidence="1">
    <location>
        <begin position="34"/>
        <end position="57"/>
    </location>
</feature>
<feature type="transmembrane region" description="Helical" evidence="1">
    <location>
        <begin position="143"/>
        <end position="162"/>
    </location>
</feature>
<feature type="transmembrane region" description="Helical" evidence="1">
    <location>
        <begin position="121"/>
        <end position="137"/>
    </location>
</feature>
<dbReference type="InterPro" id="IPR000620">
    <property type="entry name" value="EamA_dom"/>
</dbReference>
<organism evidence="3 4">
    <name type="scientific">Aeromonas molluscorum 848</name>
    <dbReference type="NCBI Taxonomy" id="1268236"/>
    <lineage>
        <taxon>Bacteria</taxon>
        <taxon>Pseudomonadati</taxon>
        <taxon>Pseudomonadota</taxon>
        <taxon>Gammaproteobacteria</taxon>
        <taxon>Aeromonadales</taxon>
        <taxon>Aeromonadaceae</taxon>
        <taxon>Aeromonas</taxon>
    </lineage>
</organism>
<evidence type="ECO:0000259" key="2">
    <source>
        <dbReference type="Pfam" id="PF00892"/>
    </source>
</evidence>
<dbReference type="Pfam" id="PF00892">
    <property type="entry name" value="EamA"/>
    <property type="match status" value="2"/>
</dbReference>
<dbReference type="GO" id="GO:0016020">
    <property type="term" value="C:membrane"/>
    <property type="evidence" value="ECO:0007669"/>
    <property type="project" value="InterPro"/>
</dbReference>
<feature type="domain" description="EamA" evidence="2">
    <location>
        <begin position="143"/>
        <end position="267"/>
    </location>
</feature>
<dbReference type="PANTHER" id="PTHR22911">
    <property type="entry name" value="ACYL-MALONYL CONDENSING ENZYME-RELATED"/>
    <property type="match status" value="1"/>
</dbReference>
<sequence>MNSVSAGILYLVFGNVIAVFSDVLVKVLDPDQPIFQFVFFRQVSAALLLAPWLLWSWRRHPPVALKWHLLRAHIWAGGVCLMVIALTQLPLATANALFYAAPLLMVPLAVWIAGEAMSRQKVLTALMGFIGVLIVLRPTEVNWAALAALGVALSLALNNLLIKRLPLQQPIVQTLFFTNVLSMPIIFALACWDPTPWQWQLLWPAFGSSALIMVYAGLCVLAYRKAEASKIASAEYTGLLAAVAIGAWLFDEQPGLPLLVGCLCIIIPLAAMARGKGRAKPLTEPAA</sequence>
<dbReference type="RefSeq" id="WP_005894212.1">
    <property type="nucleotide sequence ID" value="NZ_AQGQ01000016.1"/>
</dbReference>
<dbReference type="OrthoDB" id="148351at2"/>
<keyword evidence="4" id="KW-1185">Reference proteome</keyword>
<feature type="transmembrane region" description="Helical" evidence="1">
    <location>
        <begin position="233"/>
        <end position="250"/>
    </location>
</feature>
<gene>
    <name evidence="3" type="ORF">G113_04518</name>
</gene>
<feature type="domain" description="EamA" evidence="2">
    <location>
        <begin position="6"/>
        <end position="136"/>
    </location>
</feature>
<keyword evidence="1" id="KW-0472">Membrane</keyword>
<feature type="transmembrane region" description="Helical" evidence="1">
    <location>
        <begin position="201"/>
        <end position="221"/>
    </location>
</feature>
<evidence type="ECO:0000313" key="3">
    <source>
        <dbReference type="EMBL" id="EOD56239.1"/>
    </source>
</evidence>
<feature type="transmembrane region" description="Helical" evidence="1">
    <location>
        <begin position="174"/>
        <end position="195"/>
    </location>
</feature>
<feature type="transmembrane region" description="Helical" evidence="1">
    <location>
        <begin position="7"/>
        <end position="28"/>
    </location>
</feature>
<dbReference type="EMBL" id="AQGQ01000016">
    <property type="protein sequence ID" value="EOD56239.1"/>
    <property type="molecule type" value="Genomic_DNA"/>
</dbReference>
<evidence type="ECO:0000256" key="1">
    <source>
        <dbReference type="SAM" id="Phobius"/>
    </source>
</evidence>